<dbReference type="AlphaFoldDB" id="W4KP67"/>
<dbReference type="RefSeq" id="XP_009541393.1">
    <property type="nucleotide sequence ID" value="XM_009543098.1"/>
</dbReference>
<dbReference type="Proteomes" id="UP000030671">
    <property type="component" value="Unassembled WGS sequence"/>
</dbReference>
<name>W4KP67_HETIT</name>
<sequence>MRQVLDRLKVGEDDESTEMSPVLHQTKYGSMNLAEFTKHGLKGPDTGCSAKIEMYTNNIKWNLITINIRSHSKEGIIVFPNLSYLLPQQWNQVHYYTLLLRLAIKM</sequence>
<evidence type="ECO:0000313" key="1">
    <source>
        <dbReference type="EMBL" id="ETW87499.1"/>
    </source>
</evidence>
<accession>W4KP67</accession>
<dbReference type="KEGG" id="hir:HETIRDRAFT_114591"/>
<dbReference type="InParanoid" id="W4KP67"/>
<keyword evidence="2" id="KW-1185">Reference proteome</keyword>
<evidence type="ECO:0000313" key="2">
    <source>
        <dbReference type="Proteomes" id="UP000030671"/>
    </source>
</evidence>
<reference evidence="1 2" key="1">
    <citation type="journal article" date="2012" name="New Phytol.">
        <title>Insight into trade-off between wood decay and parasitism from the genome of a fungal forest pathogen.</title>
        <authorList>
            <person name="Olson A."/>
            <person name="Aerts A."/>
            <person name="Asiegbu F."/>
            <person name="Belbahri L."/>
            <person name="Bouzid O."/>
            <person name="Broberg A."/>
            <person name="Canback B."/>
            <person name="Coutinho P.M."/>
            <person name="Cullen D."/>
            <person name="Dalman K."/>
            <person name="Deflorio G."/>
            <person name="van Diepen L.T."/>
            <person name="Dunand C."/>
            <person name="Duplessis S."/>
            <person name="Durling M."/>
            <person name="Gonthier P."/>
            <person name="Grimwood J."/>
            <person name="Fossdal C.G."/>
            <person name="Hansson D."/>
            <person name="Henrissat B."/>
            <person name="Hietala A."/>
            <person name="Himmelstrand K."/>
            <person name="Hoffmeister D."/>
            <person name="Hogberg N."/>
            <person name="James T.Y."/>
            <person name="Karlsson M."/>
            <person name="Kohler A."/>
            <person name="Kues U."/>
            <person name="Lee Y.H."/>
            <person name="Lin Y.C."/>
            <person name="Lind M."/>
            <person name="Lindquist E."/>
            <person name="Lombard V."/>
            <person name="Lucas S."/>
            <person name="Lunden K."/>
            <person name="Morin E."/>
            <person name="Murat C."/>
            <person name="Park J."/>
            <person name="Raffaello T."/>
            <person name="Rouze P."/>
            <person name="Salamov A."/>
            <person name="Schmutz J."/>
            <person name="Solheim H."/>
            <person name="Stahlberg J."/>
            <person name="Velez H."/>
            <person name="de Vries R.P."/>
            <person name="Wiebenga A."/>
            <person name="Woodward S."/>
            <person name="Yakovlev I."/>
            <person name="Garbelotto M."/>
            <person name="Martin F."/>
            <person name="Grigoriev I.V."/>
            <person name="Stenlid J."/>
        </authorList>
    </citation>
    <scope>NUCLEOTIDE SEQUENCE [LARGE SCALE GENOMIC DNA]</scope>
    <source>
        <strain evidence="1 2">TC 32-1</strain>
    </source>
</reference>
<dbReference type="GeneID" id="20666450"/>
<dbReference type="HOGENOM" id="CLU_2223600_0_0_1"/>
<organism evidence="1 2">
    <name type="scientific">Heterobasidion irregulare (strain TC 32-1)</name>
    <dbReference type="NCBI Taxonomy" id="747525"/>
    <lineage>
        <taxon>Eukaryota</taxon>
        <taxon>Fungi</taxon>
        <taxon>Dikarya</taxon>
        <taxon>Basidiomycota</taxon>
        <taxon>Agaricomycotina</taxon>
        <taxon>Agaricomycetes</taxon>
        <taxon>Russulales</taxon>
        <taxon>Bondarzewiaceae</taxon>
        <taxon>Heterobasidion</taxon>
        <taxon>Heterobasidion annosum species complex</taxon>
    </lineage>
</organism>
<protein>
    <submittedName>
        <fullName evidence="1">Uncharacterized protein</fullName>
    </submittedName>
</protein>
<dbReference type="EMBL" id="KI925454">
    <property type="protein sequence ID" value="ETW87499.1"/>
    <property type="molecule type" value="Genomic_DNA"/>
</dbReference>
<gene>
    <name evidence="1" type="ORF">HETIRDRAFT_114591</name>
</gene>
<proteinExistence type="predicted"/>